<comment type="similarity">
    <text evidence="10">Belongs to the DEAD box helicase family.</text>
</comment>
<evidence type="ECO:0000256" key="1">
    <source>
        <dbReference type="ARBA" id="ARBA00004604"/>
    </source>
</evidence>
<dbReference type="InParanoid" id="A0A1Y2BM58"/>
<dbReference type="PROSITE" id="PS51194">
    <property type="entry name" value="HELICASE_CTER"/>
    <property type="match status" value="1"/>
</dbReference>
<evidence type="ECO:0000256" key="10">
    <source>
        <dbReference type="RuleBase" id="RU365068"/>
    </source>
</evidence>
<accession>A0A1Y2BM58</accession>
<dbReference type="Pfam" id="PF00270">
    <property type="entry name" value="DEAD"/>
    <property type="match status" value="1"/>
</dbReference>
<evidence type="ECO:0000256" key="8">
    <source>
        <dbReference type="ARBA" id="ARBA00022884"/>
    </source>
</evidence>
<dbReference type="SMART" id="SM00490">
    <property type="entry name" value="HELICc"/>
    <property type="match status" value="1"/>
</dbReference>
<comment type="caution">
    <text evidence="15">The sequence shown here is derived from an EMBL/GenBank/DDBJ whole genome shotgun (WGS) entry which is preliminary data.</text>
</comment>
<evidence type="ECO:0000259" key="12">
    <source>
        <dbReference type="PROSITE" id="PS51192"/>
    </source>
</evidence>
<dbReference type="AlphaFoldDB" id="A0A1Y2BM58"/>
<feature type="domain" description="DEAD-box RNA helicase Q" evidence="14">
    <location>
        <begin position="60"/>
        <end position="88"/>
    </location>
</feature>
<dbReference type="STRING" id="71784.A0A1Y2BM58"/>
<dbReference type="Pfam" id="PF00271">
    <property type="entry name" value="Helicase_C"/>
    <property type="match status" value="1"/>
</dbReference>
<evidence type="ECO:0000259" key="14">
    <source>
        <dbReference type="PROSITE" id="PS51195"/>
    </source>
</evidence>
<evidence type="ECO:0000256" key="3">
    <source>
        <dbReference type="ARBA" id="ARBA00022552"/>
    </source>
</evidence>
<feature type="compositionally biased region" description="Acidic residues" evidence="11">
    <location>
        <begin position="782"/>
        <end position="792"/>
    </location>
</feature>
<feature type="domain" description="Helicase C-terminal" evidence="13">
    <location>
        <begin position="287"/>
        <end position="459"/>
    </location>
</feature>
<dbReference type="InterPro" id="IPR014014">
    <property type="entry name" value="RNA_helicase_DEAD_Q_motif"/>
</dbReference>
<feature type="domain" description="Helicase ATP-binding" evidence="12">
    <location>
        <begin position="91"/>
        <end position="273"/>
    </location>
</feature>
<dbReference type="InterPro" id="IPR025313">
    <property type="entry name" value="SPB4-like_CTE"/>
</dbReference>
<dbReference type="Proteomes" id="UP000193986">
    <property type="component" value="Unassembled WGS sequence"/>
</dbReference>
<dbReference type="InterPro" id="IPR001650">
    <property type="entry name" value="Helicase_C-like"/>
</dbReference>
<keyword evidence="4 10" id="KW-0547">Nucleotide-binding</keyword>
<keyword evidence="6 10" id="KW-0347">Helicase</keyword>
<comment type="catalytic activity">
    <reaction evidence="10">
        <text>ATP + H2O = ADP + phosphate + H(+)</text>
        <dbReference type="Rhea" id="RHEA:13065"/>
        <dbReference type="ChEBI" id="CHEBI:15377"/>
        <dbReference type="ChEBI" id="CHEBI:15378"/>
        <dbReference type="ChEBI" id="CHEBI:30616"/>
        <dbReference type="ChEBI" id="CHEBI:43474"/>
        <dbReference type="ChEBI" id="CHEBI:456216"/>
        <dbReference type="EC" id="3.6.4.13"/>
    </reaction>
</comment>
<feature type="compositionally biased region" description="Basic and acidic residues" evidence="11">
    <location>
        <begin position="686"/>
        <end position="746"/>
    </location>
</feature>
<dbReference type="InterPro" id="IPR011545">
    <property type="entry name" value="DEAD/DEAH_box_helicase_dom"/>
</dbReference>
<dbReference type="GO" id="GO:0005524">
    <property type="term" value="F:ATP binding"/>
    <property type="evidence" value="ECO:0007669"/>
    <property type="project" value="UniProtKB-UniRule"/>
</dbReference>
<evidence type="ECO:0000313" key="16">
    <source>
        <dbReference type="Proteomes" id="UP000193986"/>
    </source>
</evidence>
<dbReference type="Gene3D" id="3.40.50.300">
    <property type="entry name" value="P-loop containing nucleotide triphosphate hydrolases"/>
    <property type="match status" value="2"/>
</dbReference>
<proteinExistence type="inferred from homology"/>
<evidence type="ECO:0000256" key="4">
    <source>
        <dbReference type="ARBA" id="ARBA00022741"/>
    </source>
</evidence>
<name>A0A1Y2BM58_9TREE</name>
<dbReference type="GO" id="GO:0006364">
    <property type="term" value="P:rRNA processing"/>
    <property type="evidence" value="ECO:0007669"/>
    <property type="project" value="UniProtKB-KW"/>
</dbReference>
<dbReference type="GO" id="GO:0003724">
    <property type="term" value="F:RNA helicase activity"/>
    <property type="evidence" value="ECO:0007669"/>
    <property type="project" value="UniProtKB-EC"/>
</dbReference>
<keyword evidence="2" id="KW-0690">Ribosome biogenesis</keyword>
<comment type="function">
    <text evidence="10">RNA helicase.</text>
</comment>
<dbReference type="InterPro" id="IPR000629">
    <property type="entry name" value="RNA-helicase_DEAD-box_CS"/>
</dbReference>
<evidence type="ECO:0000259" key="13">
    <source>
        <dbReference type="PROSITE" id="PS51194"/>
    </source>
</evidence>
<keyword evidence="7 10" id="KW-0067">ATP-binding</keyword>
<feature type="compositionally biased region" description="Basic residues" evidence="11">
    <location>
        <begin position="26"/>
        <end position="36"/>
    </location>
</feature>
<feature type="compositionally biased region" description="Basic and acidic residues" evidence="11">
    <location>
        <begin position="513"/>
        <end position="532"/>
    </location>
</feature>
<dbReference type="GO" id="GO:0003723">
    <property type="term" value="F:RNA binding"/>
    <property type="evidence" value="ECO:0007669"/>
    <property type="project" value="UniProtKB-UniRule"/>
</dbReference>
<dbReference type="FunCoup" id="A0A1Y2BM58">
    <property type="interactions" value="757"/>
</dbReference>
<dbReference type="InterPro" id="IPR014001">
    <property type="entry name" value="Helicase_ATP-bd"/>
</dbReference>
<feature type="compositionally biased region" description="Polar residues" evidence="11">
    <location>
        <begin position="1"/>
        <end position="11"/>
    </location>
</feature>
<keyword evidence="8 10" id="KW-0694">RNA-binding</keyword>
<dbReference type="SMART" id="SM00487">
    <property type="entry name" value="DEXDc"/>
    <property type="match status" value="1"/>
</dbReference>
<keyword evidence="3" id="KW-0698">rRNA processing</keyword>
<feature type="short sequence motif" description="Q motif" evidence="9">
    <location>
        <begin position="60"/>
        <end position="88"/>
    </location>
</feature>
<comment type="subcellular location">
    <subcellularLocation>
        <location evidence="1">Nucleus</location>
        <location evidence="1">Nucleolus</location>
    </subcellularLocation>
</comment>
<dbReference type="EC" id="3.6.4.13" evidence="10"/>
<feature type="region of interest" description="Disordered" evidence="11">
    <location>
        <begin position="1"/>
        <end position="36"/>
    </location>
</feature>
<keyword evidence="5 10" id="KW-0378">Hydrolase</keyword>
<gene>
    <name evidence="15" type="ORF">BCR39DRAFT_512437</name>
</gene>
<dbReference type="PANTHER" id="PTHR24031">
    <property type="entry name" value="RNA HELICASE"/>
    <property type="match status" value="1"/>
</dbReference>
<dbReference type="GO" id="GO:0016887">
    <property type="term" value="F:ATP hydrolysis activity"/>
    <property type="evidence" value="ECO:0007669"/>
    <property type="project" value="RHEA"/>
</dbReference>
<evidence type="ECO:0000256" key="9">
    <source>
        <dbReference type="PROSITE-ProRule" id="PRU00552"/>
    </source>
</evidence>
<evidence type="ECO:0000256" key="11">
    <source>
        <dbReference type="SAM" id="MobiDB-lite"/>
    </source>
</evidence>
<dbReference type="EMBL" id="MCFC01000001">
    <property type="protein sequence ID" value="ORY35831.1"/>
    <property type="molecule type" value="Genomic_DNA"/>
</dbReference>
<feature type="region of interest" description="Disordered" evidence="11">
    <location>
        <begin position="506"/>
        <end position="815"/>
    </location>
</feature>
<evidence type="ECO:0000256" key="5">
    <source>
        <dbReference type="ARBA" id="ARBA00022801"/>
    </source>
</evidence>
<dbReference type="Pfam" id="PF13959">
    <property type="entry name" value="CTE_SPB4"/>
    <property type="match status" value="1"/>
</dbReference>
<feature type="compositionally biased region" description="Low complexity" evidence="11">
    <location>
        <begin position="576"/>
        <end position="586"/>
    </location>
</feature>
<dbReference type="GO" id="GO:0005730">
    <property type="term" value="C:nucleolus"/>
    <property type="evidence" value="ECO:0007669"/>
    <property type="project" value="UniProtKB-SubCell"/>
</dbReference>
<reference evidence="15 16" key="1">
    <citation type="submission" date="2016-07" db="EMBL/GenBank/DDBJ databases">
        <title>Pervasive Adenine N6-methylation of Active Genes in Fungi.</title>
        <authorList>
            <consortium name="DOE Joint Genome Institute"/>
            <person name="Mondo S.J."/>
            <person name="Dannebaum R.O."/>
            <person name="Kuo R.C."/>
            <person name="Labutti K."/>
            <person name="Haridas S."/>
            <person name="Kuo A."/>
            <person name="Salamov A."/>
            <person name="Ahrendt S.R."/>
            <person name="Lipzen A."/>
            <person name="Sullivan W."/>
            <person name="Andreopoulos W.B."/>
            <person name="Clum A."/>
            <person name="Lindquist E."/>
            <person name="Daum C."/>
            <person name="Ramamoorthy G.K."/>
            <person name="Gryganskyi A."/>
            <person name="Culley D."/>
            <person name="Magnuson J.K."/>
            <person name="James T.Y."/>
            <person name="O'Malley M.A."/>
            <person name="Stajich J.E."/>
            <person name="Spatafora J.W."/>
            <person name="Visel A."/>
            <person name="Grigoriev I.V."/>
        </authorList>
    </citation>
    <scope>NUCLEOTIDE SEQUENCE [LARGE SCALE GENOMIC DNA]</scope>
    <source>
        <strain evidence="15 16">68-887.2</strain>
    </source>
</reference>
<comment type="domain">
    <text evidence="10">The Q motif is unique to and characteristic of the DEAD box family of RNA helicases and controls ATP binding and hydrolysis.</text>
</comment>
<evidence type="ECO:0000256" key="2">
    <source>
        <dbReference type="ARBA" id="ARBA00022517"/>
    </source>
</evidence>
<feature type="compositionally biased region" description="Acidic residues" evidence="11">
    <location>
        <begin position="546"/>
        <end position="562"/>
    </location>
</feature>
<evidence type="ECO:0000313" key="15">
    <source>
        <dbReference type="EMBL" id="ORY35831.1"/>
    </source>
</evidence>
<sequence>MAFVDNQASSSKPRRDRAKGKDRSSKPKLKSNQARRAKIDQELQELQSSVDNYEPPSEITQFSQLPLSSRTLKGLKSSHFVNPTPIQSLAIPVALRCRDVLGSARTGSGKTLAFLVPLLERLYLLKWGPLDGLGAVVISPTRELAVQTFTQLRDIGKYHSFSAGLVIGGKPLKEEQDRLGRMNILVATPGRLLQHLDSTVGFESAGVKVLVLDEADRLLDLGFLPALRAIVGHMSSAHSADGRPERQTMLFSATQSKDLAALAKLSLHEPLYINCNKPGEEGVVPTNLEQFYAVVSLDRKLDALWGFVKSHLKMKGVVFVTSGKQVRFIFETFRRLHPGLPLLHLHGKQKQPTRLDIFQRFSSSKAALLICTDVAARGLDFPAVDWVVQLDCPEDVDTYIHRVGRTARYEAEGKALLFLCPSEEKGMLTRLAEKSLEVKKIKIKESKMGNLKQQMQSFAFREPEIKYLGQRAFISYMRSVHLQKDKTIFVLSELPAEEYAASMGLPGAPQIKLSDKAGGKAKARGGDKKEEGPAIVHQTEVVASSDEGEEEVEDGSDVDSDDDGVKASSGEEEDSGNSSDSSAGPSKEASRPPAVRTKYDRMFERTNQSILTPHYTALVNQEADDDEDGDVFTLRRRDHDLEGDDDPEILKEDHSTPGEPLISSEDLSKRKLKSGTSRKAQLKNRPAPEKLVFDEEGHARDFYEHGKEAESGAGDEQVRRAFVEQERERMRAADKIDREVARDRKRELKRKRKEREREVAAGGDSDDEDGDEQIAVIGGGLEESEQEQESEPEPQVQRKQGKKARHDEPVTIEDEEELALRLLQGA</sequence>
<organism evidence="15 16">
    <name type="scientific">Naematelia encephala</name>
    <dbReference type="NCBI Taxonomy" id="71784"/>
    <lineage>
        <taxon>Eukaryota</taxon>
        <taxon>Fungi</taxon>
        <taxon>Dikarya</taxon>
        <taxon>Basidiomycota</taxon>
        <taxon>Agaricomycotina</taxon>
        <taxon>Tremellomycetes</taxon>
        <taxon>Tremellales</taxon>
        <taxon>Naemateliaceae</taxon>
        <taxon>Naematelia</taxon>
    </lineage>
</organism>
<dbReference type="InterPro" id="IPR027417">
    <property type="entry name" value="P-loop_NTPase"/>
</dbReference>
<evidence type="ECO:0000256" key="6">
    <source>
        <dbReference type="ARBA" id="ARBA00022806"/>
    </source>
</evidence>
<dbReference type="SMART" id="SM01178">
    <property type="entry name" value="DUF4217"/>
    <property type="match status" value="1"/>
</dbReference>
<dbReference type="PROSITE" id="PS00039">
    <property type="entry name" value="DEAD_ATP_HELICASE"/>
    <property type="match status" value="1"/>
</dbReference>
<protein>
    <recommendedName>
        <fullName evidence="10">ATP-dependent RNA helicase</fullName>
        <ecNumber evidence="10">3.6.4.13</ecNumber>
    </recommendedName>
</protein>
<keyword evidence="16" id="KW-1185">Reference proteome</keyword>
<dbReference type="CDD" id="cd17941">
    <property type="entry name" value="DEADc_DDX10"/>
    <property type="match status" value="1"/>
</dbReference>
<dbReference type="SUPFAM" id="SSF52540">
    <property type="entry name" value="P-loop containing nucleoside triphosphate hydrolases"/>
    <property type="match status" value="1"/>
</dbReference>
<dbReference type="PROSITE" id="PS51195">
    <property type="entry name" value="Q_MOTIF"/>
    <property type="match status" value="1"/>
</dbReference>
<dbReference type="PROSITE" id="PS51192">
    <property type="entry name" value="HELICASE_ATP_BIND_1"/>
    <property type="match status" value="1"/>
</dbReference>
<dbReference type="OrthoDB" id="10259640at2759"/>
<evidence type="ECO:0000256" key="7">
    <source>
        <dbReference type="ARBA" id="ARBA00022840"/>
    </source>
</evidence>
<dbReference type="CDD" id="cd18787">
    <property type="entry name" value="SF2_C_DEAD"/>
    <property type="match status" value="1"/>
</dbReference>